<keyword evidence="2" id="KW-1185">Reference proteome</keyword>
<gene>
    <name evidence="1" type="ORF">AMORRO_LOCUS14898</name>
</gene>
<evidence type="ECO:0000313" key="2">
    <source>
        <dbReference type="Proteomes" id="UP000789342"/>
    </source>
</evidence>
<evidence type="ECO:0000313" key="1">
    <source>
        <dbReference type="EMBL" id="CAG8743781.1"/>
    </source>
</evidence>
<comment type="caution">
    <text evidence="1">The sequence shown here is derived from an EMBL/GenBank/DDBJ whole genome shotgun (WGS) entry which is preliminary data.</text>
</comment>
<proteinExistence type="predicted"/>
<organism evidence="1 2">
    <name type="scientific">Acaulospora morrowiae</name>
    <dbReference type="NCBI Taxonomy" id="94023"/>
    <lineage>
        <taxon>Eukaryota</taxon>
        <taxon>Fungi</taxon>
        <taxon>Fungi incertae sedis</taxon>
        <taxon>Mucoromycota</taxon>
        <taxon>Glomeromycotina</taxon>
        <taxon>Glomeromycetes</taxon>
        <taxon>Diversisporales</taxon>
        <taxon>Acaulosporaceae</taxon>
        <taxon>Acaulospora</taxon>
    </lineage>
</organism>
<reference evidence="1" key="1">
    <citation type="submission" date="2021-06" db="EMBL/GenBank/DDBJ databases">
        <authorList>
            <person name="Kallberg Y."/>
            <person name="Tangrot J."/>
            <person name="Rosling A."/>
        </authorList>
    </citation>
    <scope>NUCLEOTIDE SEQUENCE</scope>
    <source>
        <strain evidence="1">CL551</strain>
    </source>
</reference>
<protein>
    <submittedName>
        <fullName evidence="1">3396_t:CDS:1</fullName>
    </submittedName>
</protein>
<name>A0A9N9NMA2_9GLOM</name>
<dbReference type="EMBL" id="CAJVPV010031907">
    <property type="protein sequence ID" value="CAG8743781.1"/>
    <property type="molecule type" value="Genomic_DNA"/>
</dbReference>
<dbReference type="AlphaFoldDB" id="A0A9N9NMA2"/>
<feature type="non-terminal residue" evidence="1">
    <location>
        <position position="1"/>
    </location>
</feature>
<dbReference type="Proteomes" id="UP000789342">
    <property type="component" value="Unassembled WGS sequence"/>
</dbReference>
<accession>A0A9N9NMA2</accession>
<sequence length="117" mass="12985">EFGNKHVSLLISRLTPFSTSEEASKYGLDIVVQDDDQTLVSDASLASGVTKLQPLSLWDQLSKSVVVEGNNDVNSIHVKRTSKRKWPGSLNWRTMSFTISKSARISLVSRNLQVPKL</sequence>